<keyword evidence="1" id="KW-1133">Transmembrane helix</keyword>
<evidence type="ECO:0000256" key="1">
    <source>
        <dbReference type="SAM" id="Phobius"/>
    </source>
</evidence>
<organism evidence="2 3">
    <name type="scientific">Hominifimenecus microfluidus</name>
    <dbReference type="NCBI Taxonomy" id="2885348"/>
    <lineage>
        <taxon>Bacteria</taxon>
        <taxon>Bacillati</taxon>
        <taxon>Bacillota</taxon>
        <taxon>Clostridia</taxon>
        <taxon>Lachnospirales</taxon>
        <taxon>Lachnospiraceae</taxon>
        <taxon>Hominifimenecus</taxon>
    </lineage>
</organism>
<dbReference type="EMBL" id="JAJEQR010000045">
    <property type="protein sequence ID" value="MCC2231941.1"/>
    <property type="molecule type" value="Genomic_DNA"/>
</dbReference>
<evidence type="ECO:0000313" key="3">
    <source>
        <dbReference type="Proteomes" id="UP001198182"/>
    </source>
</evidence>
<reference evidence="2" key="1">
    <citation type="submission" date="2021-10" db="EMBL/GenBank/DDBJ databases">
        <title>Anaerobic single-cell dispensing facilitates the cultivation of human gut bacteria.</title>
        <authorList>
            <person name="Afrizal A."/>
        </authorList>
    </citation>
    <scope>NUCLEOTIDE SEQUENCE</scope>
    <source>
        <strain evidence="2">CLA-AA-H215</strain>
    </source>
</reference>
<feature type="transmembrane region" description="Helical" evidence="1">
    <location>
        <begin position="21"/>
        <end position="54"/>
    </location>
</feature>
<proteinExistence type="predicted"/>
<keyword evidence="1" id="KW-0472">Membrane</keyword>
<evidence type="ECO:0000313" key="2">
    <source>
        <dbReference type="EMBL" id="MCC2231941.1"/>
    </source>
</evidence>
<accession>A0AAE3JHH3</accession>
<evidence type="ECO:0008006" key="4">
    <source>
        <dbReference type="Google" id="ProtNLM"/>
    </source>
</evidence>
<protein>
    <recommendedName>
        <fullName evidence="4">Zn-finger containing protein</fullName>
    </recommendedName>
</protein>
<dbReference type="RefSeq" id="WP_308454427.1">
    <property type="nucleotide sequence ID" value="NZ_JAJEQR010000045.1"/>
</dbReference>
<dbReference type="Proteomes" id="UP001198182">
    <property type="component" value="Unassembled WGS sequence"/>
</dbReference>
<sequence>MKEKFRQFMTGRYGADQLSRFIMACGMVTLVCYMIFRGSLWYYLTLILLVWNYYRALSRNYEKRYQENLKFLSLKNQVLGLFRKNPAADKEHRIYRCPSCKQKVRVPRGKGKIAIVCPKCHKEFIRRS</sequence>
<keyword evidence="3" id="KW-1185">Reference proteome</keyword>
<gene>
    <name evidence="2" type="ORF">LKD81_13205</name>
</gene>
<keyword evidence="1" id="KW-0812">Transmembrane</keyword>
<dbReference type="AlphaFoldDB" id="A0AAE3JHH3"/>
<name>A0AAE3JHH3_9FIRM</name>
<comment type="caution">
    <text evidence="2">The sequence shown here is derived from an EMBL/GenBank/DDBJ whole genome shotgun (WGS) entry which is preliminary data.</text>
</comment>